<evidence type="ECO:0000256" key="1">
    <source>
        <dbReference type="ARBA" id="ARBA00022448"/>
    </source>
</evidence>
<dbReference type="PANTHER" id="PTHR43790">
    <property type="entry name" value="CARBOHYDRATE TRANSPORT ATP-BINDING PROTEIN MG119-RELATED"/>
    <property type="match status" value="1"/>
</dbReference>
<comment type="caution">
    <text evidence="8">The sequence shown here is derived from an EMBL/GenBank/DDBJ whole genome shotgun (WGS) entry which is preliminary data.</text>
</comment>
<evidence type="ECO:0000313" key="8">
    <source>
        <dbReference type="EMBL" id="ERK02643.1"/>
    </source>
</evidence>
<keyword evidence="9" id="KW-1185">Reference proteome</keyword>
<keyword evidence="5" id="KW-1278">Translocase</keyword>
<dbReference type="Gene3D" id="3.40.50.300">
    <property type="entry name" value="P-loop containing nucleotide triphosphate hydrolases"/>
    <property type="match status" value="1"/>
</dbReference>
<keyword evidence="3" id="KW-0547">Nucleotide-binding</keyword>
<dbReference type="GO" id="GO:0005524">
    <property type="term" value="F:ATP binding"/>
    <property type="evidence" value="ECO:0007669"/>
    <property type="project" value="UniProtKB-KW"/>
</dbReference>
<dbReference type="Pfam" id="PF00005">
    <property type="entry name" value="ABC_tran"/>
    <property type="match status" value="1"/>
</dbReference>
<evidence type="ECO:0000256" key="5">
    <source>
        <dbReference type="ARBA" id="ARBA00022967"/>
    </source>
</evidence>
<dbReference type="InterPro" id="IPR027417">
    <property type="entry name" value="P-loop_NTPase"/>
</dbReference>
<name>A0ABN0P7X0_TRESO</name>
<evidence type="ECO:0000256" key="6">
    <source>
        <dbReference type="ARBA" id="ARBA00023136"/>
    </source>
</evidence>
<gene>
    <name evidence="8" type="ORF">HMPREF0860_0068</name>
</gene>
<reference evidence="8 9" key="1">
    <citation type="submission" date="2013-08" db="EMBL/GenBank/DDBJ databases">
        <authorList>
            <person name="Durkin A.S."/>
            <person name="Haft D.R."/>
            <person name="McCorrison J."/>
            <person name="Torralba M."/>
            <person name="Gillis M."/>
            <person name="Haft D.H."/>
            <person name="Methe B."/>
            <person name="Sutton G."/>
            <person name="Nelson K.E."/>
        </authorList>
    </citation>
    <scope>NUCLEOTIDE SEQUENCE [LARGE SCALE GENOMIC DNA]</scope>
    <source>
        <strain evidence="8 9">ATCC 35536</strain>
    </source>
</reference>
<evidence type="ECO:0000259" key="7">
    <source>
        <dbReference type="Pfam" id="PF00005"/>
    </source>
</evidence>
<proteinExistence type="predicted"/>
<sequence>MDAIKRGIVLVPEDRKKYGLCTKLPVRENIALPNLDLLSNRIEKVNKKKESAMVADCINNLHIKVATPEVAAKTLSGGNQQKVVVAKWMGRPFRVVVFDEPTRGIDVAAKVEIYNLMNELKKNGIGIVFISSEMPEIIGFADRILVMCEGRITGELSGTNITQEKILTLATNFKNKLAV</sequence>
<keyword evidence="2" id="KW-1003">Cell membrane</keyword>
<keyword evidence="6" id="KW-0472">Membrane</keyword>
<dbReference type="InterPro" id="IPR003439">
    <property type="entry name" value="ABC_transporter-like_ATP-bd"/>
</dbReference>
<dbReference type="InterPro" id="IPR050107">
    <property type="entry name" value="ABC_carbohydrate_import_ATPase"/>
</dbReference>
<protein>
    <submittedName>
        <fullName evidence="8">Ribose ABC transporter, ATP-binding protein RbsA domain protein</fullName>
    </submittedName>
</protein>
<evidence type="ECO:0000256" key="4">
    <source>
        <dbReference type="ARBA" id="ARBA00022840"/>
    </source>
</evidence>
<dbReference type="CDD" id="cd03215">
    <property type="entry name" value="ABC_Carb_Monos_II"/>
    <property type="match status" value="1"/>
</dbReference>
<keyword evidence="1" id="KW-0813">Transport</keyword>
<evidence type="ECO:0000256" key="3">
    <source>
        <dbReference type="ARBA" id="ARBA00022741"/>
    </source>
</evidence>
<feature type="domain" description="ABC transporter" evidence="7">
    <location>
        <begin position="6"/>
        <end position="102"/>
    </location>
</feature>
<dbReference type="EMBL" id="AVQI01000050">
    <property type="protein sequence ID" value="ERK02643.1"/>
    <property type="molecule type" value="Genomic_DNA"/>
</dbReference>
<dbReference type="Proteomes" id="UP000016646">
    <property type="component" value="Unassembled WGS sequence"/>
</dbReference>
<accession>A0ABN0P7X0</accession>
<organism evidence="8 9">
    <name type="scientific">Treponema socranskii subsp. socranskii VPI DR56BR1116 = ATCC 35536</name>
    <dbReference type="NCBI Taxonomy" id="1125725"/>
    <lineage>
        <taxon>Bacteria</taxon>
        <taxon>Pseudomonadati</taxon>
        <taxon>Spirochaetota</taxon>
        <taxon>Spirochaetia</taxon>
        <taxon>Spirochaetales</taxon>
        <taxon>Treponemataceae</taxon>
        <taxon>Treponema</taxon>
    </lineage>
</organism>
<dbReference type="PANTHER" id="PTHR43790:SF3">
    <property type="entry name" value="D-ALLOSE IMPORT ATP-BINDING PROTEIN ALSA-RELATED"/>
    <property type="match status" value="1"/>
</dbReference>
<evidence type="ECO:0000256" key="2">
    <source>
        <dbReference type="ARBA" id="ARBA00022475"/>
    </source>
</evidence>
<keyword evidence="4 8" id="KW-0067">ATP-binding</keyword>
<dbReference type="SUPFAM" id="SSF52540">
    <property type="entry name" value="P-loop containing nucleoside triphosphate hydrolases"/>
    <property type="match status" value="1"/>
</dbReference>
<evidence type="ECO:0000313" key="9">
    <source>
        <dbReference type="Proteomes" id="UP000016646"/>
    </source>
</evidence>